<reference evidence="4 5" key="1">
    <citation type="submission" date="2020-08" db="EMBL/GenBank/DDBJ databases">
        <title>Amycolatopsis echigonensis JCM 21831.</title>
        <authorList>
            <person name="Tedsree N."/>
            <person name="Kuncharoen N."/>
            <person name="Likhitwitayawuid K."/>
            <person name="Tanasupawat S."/>
        </authorList>
    </citation>
    <scope>NUCLEOTIDE SEQUENCE [LARGE SCALE GENOMIC DNA]</scope>
    <source>
        <strain evidence="4 5">JCM 21831</strain>
    </source>
</reference>
<evidence type="ECO:0000259" key="2">
    <source>
        <dbReference type="Pfam" id="PF01408"/>
    </source>
</evidence>
<comment type="caution">
    <text evidence="4">The sequence shown here is derived from an EMBL/GenBank/DDBJ whole genome shotgun (WGS) entry which is preliminary data.</text>
</comment>
<dbReference type="InterPro" id="IPR036291">
    <property type="entry name" value="NAD(P)-bd_dom_sf"/>
</dbReference>
<dbReference type="GO" id="GO:0000166">
    <property type="term" value="F:nucleotide binding"/>
    <property type="evidence" value="ECO:0007669"/>
    <property type="project" value="InterPro"/>
</dbReference>
<dbReference type="Proteomes" id="UP000550260">
    <property type="component" value="Unassembled WGS sequence"/>
</dbReference>
<protein>
    <submittedName>
        <fullName evidence="4">Gfo/Idh/MocA family oxidoreductase</fullName>
    </submittedName>
</protein>
<dbReference type="Gene3D" id="3.40.50.720">
    <property type="entry name" value="NAD(P)-binding Rossmann-like Domain"/>
    <property type="match status" value="1"/>
</dbReference>
<dbReference type="EMBL" id="JACJHR010000084">
    <property type="protein sequence ID" value="MBB2504895.1"/>
    <property type="molecule type" value="Genomic_DNA"/>
</dbReference>
<dbReference type="SUPFAM" id="SSF51735">
    <property type="entry name" value="NAD(P)-binding Rossmann-fold domains"/>
    <property type="match status" value="1"/>
</dbReference>
<evidence type="ECO:0000313" key="5">
    <source>
        <dbReference type="Proteomes" id="UP000550260"/>
    </source>
</evidence>
<dbReference type="Gene3D" id="3.30.360.10">
    <property type="entry name" value="Dihydrodipicolinate Reductase, domain 2"/>
    <property type="match status" value="1"/>
</dbReference>
<dbReference type="PANTHER" id="PTHR43818">
    <property type="entry name" value="BCDNA.GH03377"/>
    <property type="match status" value="1"/>
</dbReference>
<dbReference type="InterPro" id="IPR055170">
    <property type="entry name" value="GFO_IDH_MocA-like_dom"/>
</dbReference>
<dbReference type="SUPFAM" id="SSF55347">
    <property type="entry name" value="Glyceraldehyde-3-phosphate dehydrogenase-like, C-terminal domain"/>
    <property type="match status" value="1"/>
</dbReference>
<gene>
    <name evidence="4" type="ORF">H5411_37860</name>
</gene>
<dbReference type="PANTHER" id="PTHR43818:SF11">
    <property type="entry name" value="BCDNA.GH03377"/>
    <property type="match status" value="1"/>
</dbReference>
<feature type="domain" description="GFO/IDH/MocA-like oxidoreductase" evidence="3">
    <location>
        <begin position="127"/>
        <end position="272"/>
    </location>
</feature>
<organism evidence="4 5">
    <name type="scientific">Amycolatopsis echigonensis</name>
    <dbReference type="NCBI Taxonomy" id="2576905"/>
    <lineage>
        <taxon>Bacteria</taxon>
        <taxon>Bacillati</taxon>
        <taxon>Actinomycetota</taxon>
        <taxon>Actinomycetes</taxon>
        <taxon>Pseudonocardiales</taxon>
        <taxon>Pseudonocardiaceae</taxon>
        <taxon>Amycolatopsis</taxon>
    </lineage>
</organism>
<accession>A0A8E1W656</accession>
<dbReference type="InterPro" id="IPR000683">
    <property type="entry name" value="Gfo/Idh/MocA-like_OxRdtase_N"/>
</dbReference>
<dbReference type="GO" id="GO:0016491">
    <property type="term" value="F:oxidoreductase activity"/>
    <property type="evidence" value="ECO:0007669"/>
    <property type="project" value="UniProtKB-KW"/>
</dbReference>
<feature type="domain" description="Gfo/Idh/MocA-like oxidoreductase N-terminal" evidence="2">
    <location>
        <begin position="19"/>
        <end position="118"/>
    </location>
</feature>
<keyword evidence="1" id="KW-0560">Oxidoreductase</keyword>
<dbReference type="Pfam" id="PF01408">
    <property type="entry name" value="GFO_IDH_MocA"/>
    <property type="match status" value="1"/>
</dbReference>
<dbReference type="AlphaFoldDB" id="A0A8E1W656"/>
<dbReference type="Pfam" id="PF22725">
    <property type="entry name" value="GFO_IDH_MocA_C3"/>
    <property type="match status" value="1"/>
</dbReference>
<sequence>MGKLHSRSYDRVNYHYPELGLRPRLVIAADVLAEQRDFARDALGYAQATEDWRDVVAHPDVQAISITAPNYLHREIASAVAAAGKHFWIEKPVGRTTDDAAAVAAAADKAGVRTAVGFNYRHAPSVTHARDLIASGAIGRITHVRGRFLNDYAAEPGGVLSWRFQRDRAGLGVLGDLMTHAVDLLQYLLGPVTEVSALTSIVIPERPLPGDGPSTHFAVVEGGPTGPVENEDYAAGLLRFGDGPVGTVEASRVTVGPRCQIGFEIFGTDGSVAWNFERMNELEVCLGRTGPDHGYRTVLAGPEHGDYRRFQPGPAISMSYDDLKVVEAALFLRSVETGEQLAPGVADALAASHVVDTMARSAESGSWLKVPATVATGTPR</sequence>
<evidence type="ECO:0000313" key="4">
    <source>
        <dbReference type="EMBL" id="MBB2504895.1"/>
    </source>
</evidence>
<evidence type="ECO:0000256" key="1">
    <source>
        <dbReference type="ARBA" id="ARBA00023002"/>
    </source>
</evidence>
<evidence type="ECO:0000259" key="3">
    <source>
        <dbReference type="Pfam" id="PF22725"/>
    </source>
</evidence>
<dbReference type="InterPro" id="IPR050463">
    <property type="entry name" value="Gfo/Idh/MocA_oxidrdct_glycsds"/>
</dbReference>
<name>A0A8E1W656_9PSEU</name>
<proteinExistence type="predicted"/>